<organism evidence="1 2">
    <name type="scientific">Shigella boydii</name>
    <dbReference type="NCBI Taxonomy" id="621"/>
    <lineage>
        <taxon>Bacteria</taxon>
        <taxon>Pseudomonadati</taxon>
        <taxon>Pseudomonadota</taxon>
        <taxon>Gammaproteobacteria</taxon>
        <taxon>Enterobacterales</taxon>
        <taxon>Enterobacteriaceae</taxon>
        <taxon>Shigella</taxon>
    </lineage>
</organism>
<proteinExistence type="predicted"/>
<evidence type="ECO:0000313" key="2">
    <source>
        <dbReference type="Proteomes" id="UP000515238"/>
    </source>
</evidence>
<keyword evidence="1" id="KW-0614">Plasmid</keyword>
<geneLocation type="plasmid" evidence="1 2">
    <name>p600690_216</name>
</geneLocation>
<dbReference type="AlphaFoldDB" id="A0A7G6K3M5"/>
<dbReference type="Proteomes" id="UP000515238">
    <property type="component" value="Plasmid p600690_216"/>
</dbReference>
<reference evidence="1 2" key="1">
    <citation type="submission" date="2020-08" db="EMBL/GenBank/DDBJ databases">
        <title>Complete genome sequencing of Shigella boydii.</title>
        <authorList>
            <person name="Hazen T.H."/>
            <person name="Michalski J.M."/>
            <person name="Rasko D.A."/>
        </authorList>
    </citation>
    <scope>NUCLEOTIDE SEQUENCE [LARGE SCALE GENOMIC DNA]</scope>
    <source>
        <strain evidence="1 2">600690</strain>
        <plasmid evidence="1 2">p600690_216</plasmid>
    </source>
</reference>
<accession>A0A7G6K3M5</accession>
<dbReference type="RefSeq" id="WP_011114726.1">
    <property type="nucleotide sequence ID" value="NZ_CABWCZ010000200.1"/>
</dbReference>
<name>A0A7G6K3M5_SHIBO</name>
<gene>
    <name evidence="1" type="ORF">G5S56_24365</name>
</gene>
<dbReference type="EMBL" id="CP049279">
    <property type="protein sequence ID" value="QNC65883.1"/>
    <property type="molecule type" value="Genomic_DNA"/>
</dbReference>
<evidence type="ECO:0000313" key="1">
    <source>
        <dbReference type="EMBL" id="QNC65883.1"/>
    </source>
</evidence>
<protein>
    <submittedName>
        <fullName evidence="1">Uncharacterized protein</fullName>
    </submittedName>
</protein>
<sequence>MLQRQRGKVGFAQLPVDFVAIEPDSVQGVGKRANLTNRCFIIRINDSFKKRQGFIEFISNSGSGHTVTVYTKRRFQRGVFMNSLNTNVVKPVMYRLRSSADARP</sequence>